<evidence type="ECO:0000256" key="2">
    <source>
        <dbReference type="ARBA" id="ARBA00012438"/>
    </source>
</evidence>
<dbReference type="InterPro" id="IPR036097">
    <property type="entry name" value="HisK_dim/P_sf"/>
</dbReference>
<dbReference type="InterPro" id="IPR004358">
    <property type="entry name" value="Sig_transdc_His_kin-like_C"/>
</dbReference>
<keyword evidence="4" id="KW-0808">Transferase</keyword>
<dbReference type="SMART" id="SM00387">
    <property type="entry name" value="HATPase_c"/>
    <property type="match status" value="1"/>
</dbReference>
<gene>
    <name evidence="9" type="ORF">SAMN04487935_2503</name>
</gene>
<dbReference type="PROSITE" id="PS50112">
    <property type="entry name" value="PAS"/>
    <property type="match status" value="1"/>
</dbReference>
<reference evidence="9 10" key="1">
    <citation type="submission" date="2016-10" db="EMBL/GenBank/DDBJ databases">
        <authorList>
            <person name="de Groot N.N."/>
        </authorList>
    </citation>
    <scope>NUCLEOTIDE SEQUENCE [LARGE SCALE GENOMIC DNA]</scope>
    <source>
        <strain evidence="9 10">CGMCC 1.10076</strain>
    </source>
</reference>
<dbReference type="SUPFAM" id="SSF55785">
    <property type="entry name" value="PYP-like sensor domain (PAS domain)"/>
    <property type="match status" value="6"/>
</dbReference>
<dbReference type="Proteomes" id="UP000199580">
    <property type="component" value="Unassembled WGS sequence"/>
</dbReference>
<dbReference type="Pfam" id="PF08447">
    <property type="entry name" value="PAS_3"/>
    <property type="match status" value="1"/>
</dbReference>
<dbReference type="Gene3D" id="3.30.565.10">
    <property type="entry name" value="Histidine kinase-like ATPase, C-terminal domain"/>
    <property type="match status" value="1"/>
</dbReference>
<evidence type="ECO:0000313" key="9">
    <source>
        <dbReference type="EMBL" id="SDK07155.1"/>
    </source>
</evidence>
<dbReference type="SUPFAM" id="SSF55874">
    <property type="entry name" value="ATPase domain of HSP90 chaperone/DNA topoisomerase II/histidine kinase"/>
    <property type="match status" value="1"/>
</dbReference>
<dbReference type="PRINTS" id="PR00344">
    <property type="entry name" value="BCTRLSENSOR"/>
</dbReference>
<evidence type="ECO:0000256" key="3">
    <source>
        <dbReference type="ARBA" id="ARBA00022553"/>
    </source>
</evidence>
<feature type="domain" description="Histidine kinase" evidence="6">
    <location>
        <begin position="807"/>
        <end position="1033"/>
    </location>
</feature>
<feature type="domain" description="PAC" evidence="8">
    <location>
        <begin position="718"/>
        <end position="771"/>
    </location>
</feature>
<dbReference type="EC" id="2.7.13.3" evidence="2"/>
<evidence type="ECO:0000256" key="1">
    <source>
        <dbReference type="ARBA" id="ARBA00000085"/>
    </source>
</evidence>
<dbReference type="STRING" id="1128970.SAMN04487935_2503"/>
<dbReference type="InterPro" id="IPR000700">
    <property type="entry name" value="PAS-assoc_C"/>
</dbReference>
<dbReference type="InterPro" id="IPR000014">
    <property type="entry name" value="PAS"/>
</dbReference>
<feature type="domain" description="PAC" evidence="8">
    <location>
        <begin position="192"/>
        <end position="249"/>
    </location>
</feature>
<name>A0A1G8YYK6_9FLAO</name>
<keyword evidence="5" id="KW-0418">Kinase</keyword>
<feature type="domain" description="PAS" evidence="7">
    <location>
        <begin position="380"/>
        <end position="451"/>
    </location>
</feature>
<proteinExistence type="predicted"/>
<keyword evidence="3" id="KW-0597">Phosphoprotein</keyword>
<dbReference type="AlphaFoldDB" id="A0A1G8YYK6"/>
<evidence type="ECO:0000259" key="8">
    <source>
        <dbReference type="PROSITE" id="PS50113"/>
    </source>
</evidence>
<dbReference type="InterPro" id="IPR005467">
    <property type="entry name" value="His_kinase_dom"/>
</dbReference>
<comment type="catalytic activity">
    <reaction evidence="1">
        <text>ATP + protein L-histidine = ADP + protein N-phospho-L-histidine.</text>
        <dbReference type="EC" id="2.7.13.3"/>
    </reaction>
</comment>
<dbReference type="CDD" id="cd00130">
    <property type="entry name" value="PAS"/>
    <property type="match status" value="3"/>
</dbReference>
<protein>
    <recommendedName>
        <fullName evidence="2">histidine kinase</fullName>
        <ecNumber evidence="2">2.7.13.3</ecNumber>
    </recommendedName>
</protein>
<dbReference type="Pfam" id="PF00512">
    <property type="entry name" value="HisKA"/>
    <property type="match status" value="1"/>
</dbReference>
<dbReference type="PANTHER" id="PTHR43304">
    <property type="entry name" value="PHYTOCHROME-LIKE PROTEIN CPH1"/>
    <property type="match status" value="1"/>
</dbReference>
<dbReference type="CDD" id="cd00082">
    <property type="entry name" value="HisKA"/>
    <property type="match status" value="1"/>
</dbReference>
<dbReference type="InterPro" id="IPR013656">
    <property type="entry name" value="PAS_4"/>
</dbReference>
<evidence type="ECO:0000256" key="4">
    <source>
        <dbReference type="ARBA" id="ARBA00022679"/>
    </source>
</evidence>
<dbReference type="NCBIfam" id="TIGR00229">
    <property type="entry name" value="sensory_box"/>
    <property type="match status" value="2"/>
</dbReference>
<feature type="domain" description="PAC" evidence="8">
    <location>
        <begin position="586"/>
        <end position="642"/>
    </location>
</feature>
<evidence type="ECO:0000256" key="5">
    <source>
        <dbReference type="ARBA" id="ARBA00022777"/>
    </source>
</evidence>
<dbReference type="InterPro" id="IPR003594">
    <property type="entry name" value="HATPase_dom"/>
</dbReference>
<dbReference type="InterPro" id="IPR003661">
    <property type="entry name" value="HisK_dim/P_dom"/>
</dbReference>
<dbReference type="InterPro" id="IPR013655">
    <property type="entry name" value="PAS_fold_3"/>
</dbReference>
<dbReference type="Pfam" id="PF02518">
    <property type="entry name" value="HATPase_c"/>
    <property type="match status" value="1"/>
</dbReference>
<evidence type="ECO:0000259" key="7">
    <source>
        <dbReference type="PROSITE" id="PS50112"/>
    </source>
</evidence>
<dbReference type="SUPFAM" id="SSF47384">
    <property type="entry name" value="Homodimeric domain of signal transducing histidine kinase"/>
    <property type="match status" value="1"/>
</dbReference>
<dbReference type="Pfam" id="PF08448">
    <property type="entry name" value="PAS_4"/>
    <property type="match status" value="3"/>
</dbReference>
<organism evidence="9 10">
    <name type="scientific">Flavobacterium noncentrifugens</name>
    <dbReference type="NCBI Taxonomy" id="1128970"/>
    <lineage>
        <taxon>Bacteria</taxon>
        <taxon>Pseudomonadati</taxon>
        <taxon>Bacteroidota</taxon>
        <taxon>Flavobacteriia</taxon>
        <taxon>Flavobacteriales</taxon>
        <taxon>Flavobacteriaceae</taxon>
        <taxon>Flavobacterium</taxon>
    </lineage>
</organism>
<dbReference type="EMBL" id="FNEZ01000003">
    <property type="protein sequence ID" value="SDK07155.1"/>
    <property type="molecule type" value="Genomic_DNA"/>
</dbReference>
<dbReference type="Gene3D" id="1.10.287.130">
    <property type="match status" value="1"/>
</dbReference>
<dbReference type="InterPro" id="IPR036890">
    <property type="entry name" value="HATPase_C_sf"/>
</dbReference>
<dbReference type="PROSITE" id="PS50109">
    <property type="entry name" value="HIS_KIN"/>
    <property type="match status" value="1"/>
</dbReference>
<dbReference type="PANTHER" id="PTHR43304:SF1">
    <property type="entry name" value="PAC DOMAIN-CONTAINING PROTEIN"/>
    <property type="match status" value="1"/>
</dbReference>
<dbReference type="PROSITE" id="PS50113">
    <property type="entry name" value="PAC"/>
    <property type="match status" value="3"/>
</dbReference>
<dbReference type="SMART" id="SM00388">
    <property type="entry name" value="HisKA"/>
    <property type="match status" value="1"/>
</dbReference>
<dbReference type="Gene3D" id="3.30.450.20">
    <property type="entry name" value="PAS domain"/>
    <property type="match status" value="6"/>
</dbReference>
<keyword evidence="10" id="KW-1185">Reference proteome</keyword>
<sequence length="1037" mass="115964">MASLIDDGPAIFWTCDRDGSCTWLNKKWFDYTGQNEADALGFGWTLAIHEDDREPAAKIFIEANEKQQPFDLIYRLRDKTGNYQWFIDKGTPRFSDGNYIGMAGTVVSIHNQKTAVDESLHKLRTIVESAPFPIGVYIGKDMIIELANQSILDVFGKGSDVIGKSYKKILPELTNQKIFEQLDQVYDTGIPFHAENQYLDLIAEDGSVKPYYFNYSFTPLFDSDGKVYGIMNTAAVVTDLNVAKKNIEESEARFRSLIEEAPVATCLFAGRDMVVEVANEKMLSFWGKGNTVFGKPFAQAVPELKGQSFLDILDEVYTSGKTYESTEAPCELIVDGIPGIYYFDFTYKPLRNSAGEVYAIMDMAVDVTDRVVAKQRVDKFQKQLLASFEEAPVGIAIIKKEHLEFTMANPFYGELVGRTPEQVIGKPLLEALPELAGQGFDQILYEVLDSGNPFIADEVSAELFRNGKLETIYVDLVYQPQFNDDGTTYGVFVVATNVTQQVTSRKKVEASEAKLRSVIANAPAGIGLFVGRDLIVELPNKMFIDIVGKGPDISGKPLREVMPELLTEGQPFLKILDDVFTTGTMFQSDGAQVKIVQNGIMTYNYYNITYSPLFDENGEVYAILDIAIDVTDTVKAKQKSEEAEATLRGAVELAGLSTWSFDIKNNIFSYSQRFIDWLGFSADSKHILEAYNPVPEAYRQQVIDAIQEAVKPDGSGNYTNEHPIINYQTAERRIIHAQAQVFYDANGQPEILRGTAQDVTKERILQQQLEYEVRKRTEELQEANAGLGQANNSLQKNNAELAQFAYIASHDLQEPIRKINIFAKMLEDSLGETNIQTKNYLNKINVSAVRMMNLIRDILAYSQLGKENDAFTAVDLNEIAHGALTDFDLIIEQKNANVHFNELPVIEAIPLQMSQLFGNLISNSLKYSRDDVAPDISITASALSENEAVEHGIYEAGLYYKIEFKDNGIGFRQEHAEQIFNIFQRLHGKTEYVGTGIGLAICKKIMQNHHGNIYAIAEKGKGAAFVVLLPVKQSHKL</sequence>
<dbReference type="SMART" id="SM00086">
    <property type="entry name" value="PAC"/>
    <property type="match status" value="5"/>
</dbReference>
<evidence type="ECO:0000259" key="6">
    <source>
        <dbReference type="PROSITE" id="PS50109"/>
    </source>
</evidence>
<dbReference type="InterPro" id="IPR052162">
    <property type="entry name" value="Sensor_kinase/Photoreceptor"/>
</dbReference>
<evidence type="ECO:0000313" key="10">
    <source>
        <dbReference type="Proteomes" id="UP000199580"/>
    </source>
</evidence>
<dbReference type="GO" id="GO:0000155">
    <property type="term" value="F:phosphorelay sensor kinase activity"/>
    <property type="evidence" value="ECO:0007669"/>
    <property type="project" value="InterPro"/>
</dbReference>
<dbReference type="SMART" id="SM00091">
    <property type="entry name" value="PAS"/>
    <property type="match status" value="5"/>
</dbReference>
<accession>A0A1G8YYK6</accession>
<dbReference type="InterPro" id="IPR001610">
    <property type="entry name" value="PAC"/>
</dbReference>
<dbReference type="InterPro" id="IPR035965">
    <property type="entry name" value="PAS-like_dom_sf"/>
</dbReference>